<dbReference type="AlphaFoldDB" id="A0A382D8J0"/>
<dbReference type="Pfam" id="PF10609">
    <property type="entry name" value="ParA"/>
    <property type="match status" value="1"/>
</dbReference>
<sequence length="305" mass="32775">VNELSDDTIKQVLRQVPVPGQKGDIISLKLLSGLVVRDGIVHISIETTPDQIEMMEGVRKNCEKAIRGVPGVQNVTAVLTEERKDAETQTANQTRDQKLGAEGVDKIIAIASGKGGVGKSTTAVNVAMALARLGNKVGIMDADIFGPSIPRMMGVDGHPSSIGENRLQPLQSYGVKCMSMGFLVGEDDPMIWRGSMVMSALEQMLNDVIWAPLDILIVDMPPGTGDAQLTLAQRTQLAGAVIISTPQDIALMDARRGINMFRKVHVPILGIIENMSHFICPECGKRSDIFNHGGARKLGNTFGID</sequence>
<dbReference type="FunFam" id="3.40.50.300:FF:001278">
    <property type="entry name" value="Iron-sulfur cluster carrier protein"/>
    <property type="match status" value="1"/>
</dbReference>
<feature type="non-terminal residue" evidence="7">
    <location>
        <position position="1"/>
    </location>
</feature>
<evidence type="ECO:0000313" key="7">
    <source>
        <dbReference type="EMBL" id="SVB34816.1"/>
    </source>
</evidence>
<keyword evidence="2" id="KW-0547">Nucleotide-binding</keyword>
<dbReference type="Gene3D" id="3.30.300.130">
    <property type="entry name" value="Fe-S cluster assembly (FSCA)"/>
    <property type="match status" value="1"/>
</dbReference>
<organism evidence="7">
    <name type="scientific">marine metagenome</name>
    <dbReference type="NCBI Taxonomy" id="408172"/>
    <lineage>
        <taxon>unclassified sequences</taxon>
        <taxon>metagenomes</taxon>
        <taxon>ecological metagenomes</taxon>
    </lineage>
</organism>
<dbReference type="HAMAP" id="MF_02040">
    <property type="entry name" value="Mrp_NBP35"/>
    <property type="match status" value="1"/>
</dbReference>
<keyword evidence="4" id="KW-0408">Iron</keyword>
<gene>
    <name evidence="7" type="ORF">METZ01_LOCUS187670</name>
</gene>
<dbReference type="GO" id="GO:0140663">
    <property type="term" value="F:ATP-dependent FeS chaperone activity"/>
    <property type="evidence" value="ECO:0007669"/>
    <property type="project" value="InterPro"/>
</dbReference>
<dbReference type="InterPro" id="IPR044304">
    <property type="entry name" value="NUBPL-like"/>
</dbReference>
<dbReference type="PANTHER" id="PTHR42961">
    <property type="entry name" value="IRON-SULFUR PROTEIN NUBPL"/>
    <property type="match status" value="1"/>
</dbReference>
<dbReference type="InterPro" id="IPR019591">
    <property type="entry name" value="Mrp/NBP35_ATP-bd"/>
</dbReference>
<dbReference type="EMBL" id="UINC01038183">
    <property type="protein sequence ID" value="SVB34816.1"/>
    <property type="molecule type" value="Genomic_DNA"/>
</dbReference>
<name>A0A382D8J0_9ZZZZ</name>
<evidence type="ECO:0000256" key="5">
    <source>
        <dbReference type="ARBA" id="ARBA00023014"/>
    </source>
</evidence>
<dbReference type="InterPro" id="IPR027417">
    <property type="entry name" value="P-loop_NTPase"/>
</dbReference>
<evidence type="ECO:0000256" key="4">
    <source>
        <dbReference type="ARBA" id="ARBA00023004"/>
    </source>
</evidence>
<feature type="non-terminal residue" evidence="7">
    <location>
        <position position="305"/>
    </location>
</feature>
<keyword evidence="3" id="KW-0067">ATP-binding</keyword>
<dbReference type="InterPro" id="IPR034904">
    <property type="entry name" value="FSCA_dom_sf"/>
</dbReference>
<dbReference type="GO" id="GO:0016226">
    <property type="term" value="P:iron-sulfur cluster assembly"/>
    <property type="evidence" value="ECO:0007669"/>
    <property type="project" value="InterPro"/>
</dbReference>
<keyword evidence="1" id="KW-0479">Metal-binding</keyword>
<dbReference type="InterPro" id="IPR033756">
    <property type="entry name" value="YlxH/NBP35"/>
</dbReference>
<protein>
    <recommendedName>
        <fullName evidence="6">MIP18 family-like domain-containing protein</fullName>
    </recommendedName>
</protein>
<evidence type="ECO:0000256" key="1">
    <source>
        <dbReference type="ARBA" id="ARBA00022723"/>
    </source>
</evidence>
<accession>A0A382D8J0</accession>
<feature type="domain" description="MIP18 family-like" evidence="6">
    <location>
        <begin position="7"/>
        <end position="76"/>
    </location>
</feature>
<keyword evidence="5" id="KW-0411">Iron-sulfur</keyword>
<proteinExistence type="inferred from homology"/>
<dbReference type="InterPro" id="IPR002744">
    <property type="entry name" value="MIP18-like"/>
</dbReference>
<dbReference type="SUPFAM" id="SSF117916">
    <property type="entry name" value="Fe-S cluster assembly (FSCA) domain-like"/>
    <property type="match status" value="1"/>
</dbReference>
<dbReference type="PANTHER" id="PTHR42961:SF2">
    <property type="entry name" value="IRON-SULFUR PROTEIN NUBPL"/>
    <property type="match status" value="1"/>
</dbReference>
<dbReference type="SUPFAM" id="SSF52540">
    <property type="entry name" value="P-loop containing nucleoside triphosphate hydrolases"/>
    <property type="match status" value="1"/>
</dbReference>
<dbReference type="GO" id="GO:0005524">
    <property type="term" value="F:ATP binding"/>
    <property type="evidence" value="ECO:0007669"/>
    <property type="project" value="UniProtKB-KW"/>
</dbReference>
<evidence type="ECO:0000259" key="6">
    <source>
        <dbReference type="Pfam" id="PF01883"/>
    </source>
</evidence>
<dbReference type="GO" id="GO:0051539">
    <property type="term" value="F:4 iron, 4 sulfur cluster binding"/>
    <property type="evidence" value="ECO:0007669"/>
    <property type="project" value="TreeGrafter"/>
</dbReference>
<dbReference type="CDD" id="cd02037">
    <property type="entry name" value="Mrp_NBP35"/>
    <property type="match status" value="1"/>
</dbReference>
<dbReference type="Pfam" id="PF01883">
    <property type="entry name" value="FeS_assembly_P"/>
    <property type="match status" value="1"/>
</dbReference>
<dbReference type="GO" id="GO:0046872">
    <property type="term" value="F:metal ion binding"/>
    <property type="evidence" value="ECO:0007669"/>
    <property type="project" value="UniProtKB-KW"/>
</dbReference>
<evidence type="ECO:0000256" key="3">
    <source>
        <dbReference type="ARBA" id="ARBA00022840"/>
    </source>
</evidence>
<dbReference type="Gene3D" id="3.40.50.300">
    <property type="entry name" value="P-loop containing nucleotide triphosphate hydrolases"/>
    <property type="match status" value="1"/>
</dbReference>
<reference evidence="7" key="1">
    <citation type="submission" date="2018-05" db="EMBL/GenBank/DDBJ databases">
        <authorList>
            <person name="Lanie J.A."/>
            <person name="Ng W.-L."/>
            <person name="Kazmierczak K.M."/>
            <person name="Andrzejewski T.M."/>
            <person name="Davidsen T.M."/>
            <person name="Wayne K.J."/>
            <person name="Tettelin H."/>
            <person name="Glass J.I."/>
            <person name="Rusch D."/>
            <person name="Podicherti R."/>
            <person name="Tsui H.-C.T."/>
            <person name="Winkler M.E."/>
        </authorList>
    </citation>
    <scope>NUCLEOTIDE SEQUENCE</scope>
</reference>
<evidence type="ECO:0000256" key="2">
    <source>
        <dbReference type="ARBA" id="ARBA00022741"/>
    </source>
</evidence>